<organism evidence="1 2">
    <name type="scientific">Geranomyces variabilis</name>
    <dbReference type="NCBI Taxonomy" id="109894"/>
    <lineage>
        <taxon>Eukaryota</taxon>
        <taxon>Fungi</taxon>
        <taxon>Fungi incertae sedis</taxon>
        <taxon>Chytridiomycota</taxon>
        <taxon>Chytridiomycota incertae sedis</taxon>
        <taxon>Chytridiomycetes</taxon>
        <taxon>Spizellomycetales</taxon>
        <taxon>Powellomycetaceae</taxon>
        <taxon>Geranomyces</taxon>
    </lineage>
</organism>
<reference evidence="1" key="1">
    <citation type="submission" date="2020-05" db="EMBL/GenBank/DDBJ databases">
        <title>Phylogenomic resolution of chytrid fungi.</title>
        <authorList>
            <person name="Stajich J.E."/>
            <person name="Amses K."/>
            <person name="Simmons R."/>
            <person name="Seto K."/>
            <person name="Myers J."/>
            <person name="Bonds A."/>
            <person name="Quandt C.A."/>
            <person name="Barry K."/>
            <person name="Liu P."/>
            <person name="Grigoriev I."/>
            <person name="Longcore J.E."/>
            <person name="James T.Y."/>
        </authorList>
    </citation>
    <scope>NUCLEOTIDE SEQUENCE</scope>
    <source>
        <strain evidence="1">JEL0379</strain>
    </source>
</reference>
<evidence type="ECO:0000313" key="2">
    <source>
        <dbReference type="Proteomes" id="UP001212152"/>
    </source>
</evidence>
<evidence type="ECO:0000313" key="1">
    <source>
        <dbReference type="EMBL" id="KAJ3173925.1"/>
    </source>
</evidence>
<accession>A0AAD5XJS6</accession>
<sequence>MEDPISLRLSPIANNAEDTDAAAGDARSRAAAALDFLSNISLGTGPALVAPAAIPSEREKVAVVDKDNAGASSAGPGCSSAHSELPPVTFSERSFTVKEKAAIEFLTNITLDVRGDKAADDEAAAAAAAAQATEQQSHTFIPNVTVLQPSLSNISGPPFPDLGTSFASQQRSQSKTFYPPAYQIYSGEVIAKQRPSNNSRRSSIADANGGSLNFSSAMLGNRVMIATSSGVPMSVFSVIPHKDEKSRPRRRRSRSFKYFGSDYFEKIKLNVDIDAIKRRKFAQSFATLLEPALTLESKSAENSLYHPFFLDDPELRTGKHRTVITLPCFVSSIIQHSKPSDIKKELNERFRETHPTVNPTLTLTQIRRLKERLLKIAEMQNLELSSVACSYVYFEKLVLKVVNMVTVCLLLAAKVNDPKELDYTKLLDAFEKVLDISRKDVLANEFLIYTALEFTLYIPLWEVMPHLERIIEASDTLEALVRSNNDTLEALVRSNDDTLEALVRSNNDTLEALV</sequence>
<gene>
    <name evidence="1" type="ORF">HDU87_007247</name>
</gene>
<dbReference type="InterPro" id="IPR036915">
    <property type="entry name" value="Cyclin-like_sf"/>
</dbReference>
<comment type="caution">
    <text evidence="1">The sequence shown here is derived from an EMBL/GenBank/DDBJ whole genome shotgun (WGS) entry which is preliminary data.</text>
</comment>
<dbReference type="PANTHER" id="PTHR22896">
    <property type="entry name" value="CDK5 AND ABL1 ENZYME SUBSTRATE 1"/>
    <property type="match status" value="1"/>
</dbReference>
<dbReference type="GO" id="GO:0051726">
    <property type="term" value="P:regulation of cell cycle"/>
    <property type="evidence" value="ECO:0007669"/>
    <property type="project" value="InterPro"/>
</dbReference>
<proteinExistence type="predicted"/>
<dbReference type="SUPFAM" id="SSF47954">
    <property type="entry name" value="Cyclin-like"/>
    <property type="match status" value="1"/>
</dbReference>
<dbReference type="EMBL" id="JADGJQ010000067">
    <property type="protein sequence ID" value="KAJ3173925.1"/>
    <property type="molecule type" value="Genomic_DNA"/>
</dbReference>
<evidence type="ECO:0008006" key="3">
    <source>
        <dbReference type="Google" id="ProtNLM"/>
    </source>
</evidence>
<protein>
    <recommendedName>
        <fullName evidence="3">Cyclin N-terminal domain-containing protein</fullName>
    </recommendedName>
</protein>
<dbReference type="PANTHER" id="PTHR22896:SF0">
    <property type="entry name" value="CYCLIN N-TERMINAL DOMAIN-CONTAINING PROTEIN"/>
    <property type="match status" value="1"/>
</dbReference>
<keyword evidence="2" id="KW-1185">Reference proteome</keyword>
<dbReference type="AlphaFoldDB" id="A0AAD5XJS6"/>
<name>A0AAD5XJS6_9FUNG</name>
<dbReference type="Proteomes" id="UP001212152">
    <property type="component" value="Unassembled WGS sequence"/>
</dbReference>
<dbReference type="CDD" id="cd20556">
    <property type="entry name" value="CYCLIN_CABLES"/>
    <property type="match status" value="1"/>
</dbReference>
<dbReference type="InterPro" id="IPR012388">
    <property type="entry name" value="CABLES1/2"/>
</dbReference>